<keyword evidence="4" id="KW-1185">Reference proteome</keyword>
<comment type="caution">
    <text evidence="3">The sequence shown here is derived from an EMBL/GenBank/DDBJ whole genome shotgun (WGS) entry which is preliminary data.</text>
</comment>
<keyword evidence="1" id="KW-1133">Transmembrane helix</keyword>
<dbReference type="Pfam" id="PF13845">
    <property type="entry name" value="Septum_form"/>
    <property type="match status" value="1"/>
</dbReference>
<keyword evidence="1" id="KW-0472">Membrane</keyword>
<evidence type="ECO:0000259" key="2">
    <source>
        <dbReference type="Pfam" id="PF13845"/>
    </source>
</evidence>
<evidence type="ECO:0000313" key="3">
    <source>
        <dbReference type="EMBL" id="KUI07773.1"/>
    </source>
</evidence>
<evidence type="ECO:0000313" key="4">
    <source>
        <dbReference type="Proteomes" id="UP000053707"/>
    </source>
</evidence>
<dbReference type="Proteomes" id="UP000053707">
    <property type="component" value="Unassembled WGS sequence"/>
</dbReference>
<organism evidence="3 4">
    <name type="scientific">Mycobacterium lehmannii</name>
    <dbReference type="NCBI Taxonomy" id="2048550"/>
    <lineage>
        <taxon>Bacteria</taxon>
        <taxon>Bacillati</taxon>
        <taxon>Actinomycetota</taxon>
        <taxon>Actinomycetes</taxon>
        <taxon>Mycobacteriales</taxon>
        <taxon>Mycobacteriaceae</taxon>
        <taxon>Mycobacterium</taxon>
    </lineage>
</organism>
<dbReference type="InterPro" id="IPR026004">
    <property type="entry name" value="Septum_form"/>
</dbReference>
<dbReference type="AlphaFoldDB" id="A0A101A0H5"/>
<feature type="transmembrane region" description="Helical" evidence="1">
    <location>
        <begin position="6"/>
        <end position="27"/>
    </location>
</feature>
<reference evidence="3 4" key="1">
    <citation type="submission" date="2016-01" db="EMBL/GenBank/DDBJ databases">
        <authorList>
            <consortium name="TB Trials Study Group"/>
            <person name="Sutton G."/>
            <person name="Brinkac L."/>
            <person name="Sanka R."/>
            <person name="Adams M."/>
            <person name="Lau E.L."/>
            <person name="Macaden R."/>
            <person name="Grewal H.M.S."/>
        </authorList>
    </citation>
    <scope>NUCLEOTIDE SEQUENCE [LARGE SCALE GENOMIC DNA]</scope>
    <source>
        <strain evidence="3 4">IS-1744</strain>
    </source>
</reference>
<dbReference type="EMBL" id="LQIR01000067">
    <property type="protein sequence ID" value="KUI07773.1"/>
    <property type="molecule type" value="Genomic_DNA"/>
</dbReference>
<dbReference type="RefSeq" id="WP_064399778.1">
    <property type="nucleotide sequence ID" value="NZ_LQIR01000067.1"/>
</dbReference>
<gene>
    <name evidence="3" type="ORF">AU192_09890</name>
</gene>
<proteinExistence type="predicted"/>
<name>A0A101A0H5_9MYCO</name>
<keyword evidence="1" id="KW-0812">Transmembrane</keyword>
<protein>
    <recommendedName>
        <fullName evidence="2">Septum formation-related domain-containing protein</fullName>
    </recommendedName>
</protein>
<sequence length="149" mass="16503">MRPSHWVIVAVVVIGIGALAAIGWFYIVEPRMTTTVRADHLRLGDCVRTRESDVLPQEVKRVDCDGPHFGEVFAILRAPDARDYPGEDALRRIGDQCSGKFFDYAPNIPEGPTFRLAIGYPSAQAWSEGARSVVCVAMAKNERWGSIRS</sequence>
<accession>A0A101A0H5</accession>
<evidence type="ECO:0000256" key="1">
    <source>
        <dbReference type="SAM" id="Phobius"/>
    </source>
</evidence>
<feature type="domain" description="Septum formation-related" evidence="2">
    <location>
        <begin position="44"/>
        <end position="135"/>
    </location>
</feature>